<evidence type="ECO:0000256" key="6">
    <source>
        <dbReference type="ARBA" id="ARBA00022842"/>
    </source>
</evidence>
<dbReference type="CDD" id="cd02885">
    <property type="entry name" value="NUDIX_IPP_Isomerase"/>
    <property type="match status" value="1"/>
</dbReference>
<evidence type="ECO:0000313" key="13">
    <source>
        <dbReference type="EMBL" id="AZA08787.1"/>
    </source>
</evidence>
<dbReference type="NCBIfam" id="TIGR02150">
    <property type="entry name" value="IPP_isom_1"/>
    <property type="match status" value="1"/>
</dbReference>
<gene>
    <name evidence="10 13" type="primary">idi</name>
    <name evidence="13" type="ORF">CPPEL_03280</name>
</gene>
<dbReference type="PIRSF" id="PIRSF018427">
    <property type="entry name" value="Isopntndiph_ism"/>
    <property type="match status" value="1"/>
</dbReference>
<comment type="function">
    <text evidence="10">Catalyzes the 1,3-allylic rearrangement of the homoallylic substrate isopentenyl (IPP) to its highly electrophilic allylic isomer, dimethylallyl diphosphate (DMAPP).</text>
</comment>
<dbReference type="UniPathway" id="UPA00059">
    <property type="reaction ID" value="UER00104"/>
</dbReference>
<keyword evidence="4 10" id="KW-0963">Cytoplasm</keyword>
<evidence type="ECO:0000256" key="11">
    <source>
        <dbReference type="PIRSR" id="PIRSR018427-1"/>
    </source>
</evidence>
<dbReference type="EC" id="5.3.3.2" evidence="3 10"/>
<evidence type="ECO:0000256" key="7">
    <source>
        <dbReference type="ARBA" id="ARBA00023211"/>
    </source>
</evidence>
<evidence type="ECO:0000256" key="3">
    <source>
        <dbReference type="ARBA" id="ARBA00012057"/>
    </source>
</evidence>
<name>A0A3G6IT97_9CORY</name>
<feature type="binding site" evidence="10">
    <location>
        <position position="88"/>
    </location>
    <ligand>
        <name>Mg(2+)</name>
        <dbReference type="ChEBI" id="CHEBI:18420"/>
    </ligand>
</feature>
<evidence type="ECO:0000256" key="2">
    <source>
        <dbReference type="ARBA" id="ARBA00007579"/>
    </source>
</evidence>
<feature type="binding site" evidence="10">
    <location>
        <position position="33"/>
    </location>
    <ligand>
        <name>Mn(2+)</name>
        <dbReference type="ChEBI" id="CHEBI:29035"/>
    </ligand>
</feature>
<dbReference type="GO" id="GO:0005737">
    <property type="term" value="C:cytoplasm"/>
    <property type="evidence" value="ECO:0007669"/>
    <property type="project" value="UniProtKB-SubCell"/>
</dbReference>
<dbReference type="PROSITE" id="PS51462">
    <property type="entry name" value="NUDIX"/>
    <property type="match status" value="1"/>
</dbReference>
<dbReference type="NCBIfam" id="NF002995">
    <property type="entry name" value="PRK03759.1"/>
    <property type="match status" value="1"/>
</dbReference>
<evidence type="ECO:0000256" key="9">
    <source>
        <dbReference type="ARBA" id="ARBA00023235"/>
    </source>
</evidence>
<dbReference type="EMBL" id="CP033898">
    <property type="protein sequence ID" value="AZA08787.1"/>
    <property type="molecule type" value="Genomic_DNA"/>
</dbReference>
<dbReference type="RefSeq" id="WP_123959785.1">
    <property type="nucleotide sequence ID" value="NZ_CP033898.1"/>
</dbReference>
<evidence type="ECO:0000256" key="8">
    <source>
        <dbReference type="ARBA" id="ARBA00023229"/>
    </source>
</evidence>
<evidence type="ECO:0000256" key="10">
    <source>
        <dbReference type="HAMAP-Rule" id="MF_00202"/>
    </source>
</evidence>
<organism evidence="13 14">
    <name type="scientific">Corynebacterium pseudopelargi</name>
    <dbReference type="NCBI Taxonomy" id="2080757"/>
    <lineage>
        <taxon>Bacteria</taxon>
        <taxon>Bacillati</taxon>
        <taxon>Actinomycetota</taxon>
        <taxon>Actinomycetes</taxon>
        <taxon>Mycobacteriales</taxon>
        <taxon>Corynebacteriaceae</taxon>
        <taxon>Corynebacterium</taxon>
    </lineage>
</organism>
<feature type="domain" description="Nudix hydrolase" evidence="12">
    <location>
        <begin position="31"/>
        <end position="168"/>
    </location>
</feature>
<feature type="active site" evidence="10 11">
    <location>
        <position position="68"/>
    </location>
</feature>
<dbReference type="GO" id="GO:0050992">
    <property type="term" value="P:dimethylallyl diphosphate biosynthetic process"/>
    <property type="evidence" value="ECO:0007669"/>
    <property type="project" value="UniProtKB-UniRule"/>
</dbReference>
<evidence type="ECO:0000256" key="1">
    <source>
        <dbReference type="ARBA" id="ARBA00004826"/>
    </source>
</evidence>
<dbReference type="Proteomes" id="UP000271426">
    <property type="component" value="Chromosome"/>
</dbReference>
<dbReference type="PANTHER" id="PTHR10885">
    <property type="entry name" value="ISOPENTENYL-DIPHOSPHATE DELTA-ISOMERASE"/>
    <property type="match status" value="1"/>
</dbReference>
<keyword evidence="5 10" id="KW-0479">Metal-binding</keyword>
<comment type="cofactor">
    <cofactor evidence="10">
        <name>Mg(2+)</name>
        <dbReference type="ChEBI" id="CHEBI:18420"/>
    </cofactor>
    <text evidence="10">Binds 1 Mg(2+) ion per subunit. The magnesium ion binds only when substrate is bound.</text>
</comment>
<dbReference type="GO" id="GO:0046872">
    <property type="term" value="F:metal ion binding"/>
    <property type="evidence" value="ECO:0007669"/>
    <property type="project" value="UniProtKB-KW"/>
</dbReference>
<dbReference type="InterPro" id="IPR015797">
    <property type="entry name" value="NUDIX_hydrolase-like_dom_sf"/>
</dbReference>
<dbReference type="PANTHER" id="PTHR10885:SF0">
    <property type="entry name" value="ISOPENTENYL-DIPHOSPHATE DELTA-ISOMERASE"/>
    <property type="match status" value="1"/>
</dbReference>
<dbReference type="InterPro" id="IPR056375">
    <property type="entry name" value="Idi_bact"/>
</dbReference>
<evidence type="ECO:0000259" key="12">
    <source>
        <dbReference type="PROSITE" id="PS51462"/>
    </source>
</evidence>
<dbReference type="AlphaFoldDB" id="A0A3G6IT97"/>
<accession>A0A3G6IT97</accession>
<dbReference type="GO" id="GO:0004452">
    <property type="term" value="F:isopentenyl-diphosphate delta-isomerase activity"/>
    <property type="evidence" value="ECO:0007669"/>
    <property type="project" value="UniProtKB-UniRule"/>
</dbReference>
<proteinExistence type="inferred from homology"/>
<dbReference type="KEGG" id="cpso:CPPEL_03280"/>
<comment type="similarity">
    <text evidence="2 10">Belongs to the IPP isomerase type 1 family.</text>
</comment>
<comment type="pathway">
    <text evidence="1 10">Isoprenoid biosynthesis; dimethylallyl diphosphate biosynthesis; dimethylallyl diphosphate from isopentenyl diphosphate: step 1/1.</text>
</comment>
<comment type="cofactor">
    <cofactor evidence="10">
        <name>Mn(2+)</name>
        <dbReference type="ChEBI" id="CHEBI:29035"/>
    </cofactor>
    <text evidence="10">Binds 1 Mn(2+) ion per subunit.</text>
</comment>
<dbReference type="Pfam" id="PF00293">
    <property type="entry name" value="NUDIX"/>
    <property type="match status" value="1"/>
</dbReference>
<keyword evidence="6 10" id="KW-0460">Magnesium</keyword>
<evidence type="ECO:0000256" key="5">
    <source>
        <dbReference type="ARBA" id="ARBA00022723"/>
    </source>
</evidence>
<feature type="binding site" evidence="10">
    <location>
        <position position="120"/>
    </location>
    <ligand>
        <name>Mn(2+)</name>
        <dbReference type="ChEBI" id="CHEBI:29035"/>
    </ligand>
</feature>
<protein>
    <recommendedName>
        <fullName evidence="3 10">Isopentenyl-diphosphate Delta-isomerase</fullName>
        <shortName evidence="10">IPP isomerase</shortName>
        <ecNumber evidence="3 10">5.3.3.2</ecNumber>
    </recommendedName>
    <alternativeName>
        <fullName evidence="10">IPP:DMAPP isomerase</fullName>
    </alternativeName>
    <alternativeName>
        <fullName evidence="10">Isopentenyl pyrophosphate isomerase</fullName>
    </alternativeName>
</protein>
<keyword evidence="14" id="KW-1185">Reference proteome</keyword>
<dbReference type="InterPro" id="IPR011876">
    <property type="entry name" value="IsopentenylPP_isomerase_typ1"/>
</dbReference>
<dbReference type="GO" id="GO:0008299">
    <property type="term" value="P:isoprenoid biosynthetic process"/>
    <property type="evidence" value="ECO:0007669"/>
    <property type="project" value="UniProtKB-UniRule"/>
</dbReference>
<sequence>MHAEELVVLANSEGKPTGTALKATVHSTETPLHLAFSCYVLNGEGQLLLTRRALAKKTWPGVWTNSACGHLAPQESAAEAVARRVPFELGIPQSQLFDVTCVLPDFRYKAVDASGIVEWEICPVFIARTNATVAPEREEVAELHWTSPAQLIAAVDATPFAFSPWMVEQLGHAELRQALLSQSEQQR</sequence>
<keyword evidence="7 10" id="KW-0464">Manganese</keyword>
<keyword evidence="9 10" id="KW-0413">Isomerase</keyword>
<feature type="binding site" evidence="10">
    <location>
        <position position="70"/>
    </location>
    <ligand>
        <name>Mn(2+)</name>
        <dbReference type="ChEBI" id="CHEBI:29035"/>
    </ligand>
</feature>
<dbReference type="InterPro" id="IPR000086">
    <property type="entry name" value="NUDIX_hydrolase_dom"/>
</dbReference>
<comment type="subcellular location">
    <subcellularLocation>
        <location evidence="10">Cytoplasm</location>
    </subcellularLocation>
</comment>
<feature type="binding site" evidence="10">
    <location>
        <position position="26"/>
    </location>
    <ligand>
        <name>Mn(2+)</name>
        <dbReference type="ChEBI" id="CHEBI:29035"/>
    </ligand>
</feature>
<evidence type="ECO:0000313" key="14">
    <source>
        <dbReference type="Proteomes" id="UP000271426"/>
    </source>
</evidence>
<dbReference type="HAMAP" id="MF_00202">
    <property type="entry name" value="Idi"/>
    <property type="match status" value="1"/>
</dbReference>
<dbReference type="Gene3D" id="3.90.79.10">
    <property type="entry name" value="Nucleoside Triphosphate Pyrophosphohydrolase"/>
    <property type="match status" value="1"/>
</dbReference>
<comment type="catalytic activity">
    <reaction evidence="10">
        <text>isopentenyl diphosphate = dimethylallyl diphosphate</text>
        <dbReference type="Rhea" id="RHEA:23284"/>
        <dbReference type="ChEBI" id="CHEBI:57623"/>
        <dbReference type="ChEBI" id="CHEBI:128769"/>
        <dbReference type="EC" id="5.3.3.2"/>
    </reaction>
</comment>
<evidence type="ECO:0000256" key="4">
    <source>
        <dbReference type="ARBA" id="ARBA00022490"/>
    </source>
</evidence>
<feature type="active site" evidence="10 11">
    <location>
        <position position="120"/>
    </location>
</feature>
<keyword evidence="8 10" id="KW-0414">Isoprene biosynthesis</keyword>
<dbReference type="SUPFAM" id="SSF55811">
    <property type="entry name" value="Nudix"/>
    <property type="match status" value="1"/>
</dbReference>
<reference evidence="13 14" key="1">
    <citation type="submission" date="2018-11" db="EMBL/GenBank/DDBJ databases">
        <authorList>
            <person name="Kleinhagauer T."/>
            <person name="Glaeser S.P."/>
            <person name="Spergser J."/>
            <person name="Ruckert C."/>
            <person name="Kaempfer P."/>
            <person name="Busse H.-J."/>
        </authorList>
    </citation>
    <scope>NUCLEOTIDE SEQUENCE [LARGE SCALE GENOMIC DNA]</scope>
    <source>
        <strain evidence="13 14">812CH</strain>
    </source>
</reference>
<dbReference type="FunFam" id="3.90.79.10:FF:000009">
    <property type="entry name" value="Isopentenyl-diphosphate Delta-isomerase"/>
    <property type="match status" value="1"/>
</dbReference>
<dbReference type="OrthoDB" id="9809458at2"/>
<feature type="binding site" evidence="10">
    <location>
        <position position="118"/>
    </location>
    <ligand>
        <name>Mn(2+)</name>
        <dbReference type="ChEBI" id="CHEBI:29035"/>
    </ligand>
</feature>